<dbReference type="AlphaFoldDB" id="A0A0B4WYX6"/>
<dbReference type="SUPFAM" id="SSF47413">
    <property type="entry name" value="lambda repressor-like DNA-binding domains"/>
    <property type="match status" value="1"/>
</dbReference>
<reference evidence="2 3" key="1">
    <citation type="submission" date="2013-11" db="EMBL/GenBank/DDBJ databases">
        <title>Complete genome sequence of Rhizobium gallicum bv. gallicum R602.</title>
        <authorList>
            <person name="Bustos P."/>
            <person name="Santamaria R.I."/>
            <person name="Lozano L."/>
            <person name="Acosta J.L."/>
            <person name="Ormeno-Orrillo E."/>
            <person name="Rogel M.A."/>
            <person name="Romero D."/>
            <person name="Cevallos M.A."/>
            <person name="Martinez-Romero E."/>
            <person name="Gonzalez V."/>
        </authorList>
    </citation>
    <scope>NUCLEOTIDE SEQUENCE [LARGE SCALE GENOMIC DNA]</scope>
    <source>
        <strain evidence="2 3">R602</strain>
    </source>
</reference>
<accession>A0A0B4WYX6</accession>
<evidence type="ECO:0000313" key="2">
    <source>
        <dbReference type="EMBL" id="AJD40146.1"/>
    </source>
</evidence>
<dbReference type="HOGENOM" id="CLU_176328_0_0_5"/>
<dbReference type="KEGG" id="rga:RGR602_CH00784"/>
<organism evidence="2 3">
    <name type="scientific">Rhizobium gallicum bv. gallicum R602sp</name>
    <dbReference type="NCBI Taxonomy" id="1041138"/>
    <lineage>
        <taxon>Bacteria</taxon>
        <taxon>Pseudomonadati</taxon>
        <taxon>Pseudomonadota</taxon>
        <taxon>Alphaproteobacteria</taxon>
        <taxon>Hyphomicrobiales</taxon>
        <taxon>Rhizobiaceae</taxon>
        <taxon>Rhizobium/Agrobacterium group</taxon>
        <taxon>Rhizobium</taxon>
    </lineage>
</organism>
<gene>
    <name evidence="2" type="ORF">RGR602_CH00784</name>
</gene>
<dbReference type="SMART" id="SM00530">
    <property type="entry name" value="HTH_XRE"/>
    <property type="match status" value="1"/>
</dbReference>
<dbReference type="RefSeq" id="WP_022717225.1">
    <property type="nucleotide sequence ID" value="NZ_CP006877.1"/>
</dbReference>
<dbReference type="Gene3D" id="1.10.260.40">
    <property type="entry name" value="lambda repressor-like DNA-binding domains"/>
    <property type="match status" value="1"/>
</dbReference>
<dbReference type="PROSITE" id="PS50943">
    <property type="entry name" value="HTH_CROC1"/>
    <property type="match status" value="1"/>
</dbReference>
<protein>
    <submittedName>
        <fullName evidence="2">XRE family transcriptional regulator protein</fullName>
    </submittedName>
</protein>
<dbReference type="CDD" id="cd00093">
    <property type="entry name" value="HTH_XRE"/>
    <property type="match status" value="1"/>
</dbReference>
<dbReference type="InterPro" id="IPR001387">
    <property type="entry name" value="Cro/C1-type_HTH"/>
</dbReference>
<dbReference type="GO" id="GO:0003677">
    <property type="term" value="F:DNA binding"/>
    <property type="evidence" value="ECO:0007669"/>
    <property type="project" value="InterPro"/>
</dbReference>
<feature type="domain" description="HTH cro/C1-type" evidence="1">
    <location>
        <begin position="25"/>
        <end position="78"/>
    </location>
</feature>
<proteinExistence type="predicted"/>
<dbReference type="Proteomes" id="UP000031368">
    <property type="component" value="Chromosome"/>
</dbReference>
<sequence length="81" mass="8597">MSISLKNLDESKATVVSAMNVAAEVRKAREAVGYSVDDLAVTCGLVTNEIIEIENGENADPAKLRRIAAALQVPPSDFVPL</sequence>
<evidence type="ECO:0000313" key="3">
    <source>
        <dbReference type="Proteomes" id="UP000031368"/>
    </source>
</evidence>
<dbReference type="Pfam" id="PF01381">
    <property type="entry name" value="HTH_3"/>
    <property type="match status" value="1"/>
</dbReference>
<evidence type="ECO:0000259" key="1">
    <source>
        <dbReference type="PROSITE" id="PS50943"/>
    </source>
</evidence>
<name>A0A0B4WYX6_9HYPH</name>
<keyword evidence="3" id="KW-1185">Reference proteome</keyword>
<dbReference type="InterPro" id="IPR010982">
    <property type="entry name" value="Lambda_DNA-bd_dom_sf"/>
</dbReference>
<dbReference type="EMBL" id="CP006877">
    <property type="protein sequence ID" value="AJD40146.1"/>
    <property type="molecule type" value="Genomic_DNA"/>
</dbReference>